<protein>
    <submittedName>
        <fullName evidence="2">Uncharacterized protein</fullName>
    </submittedName>
</protein>
<evidence type="ECO:0000313" key="2">
    <source>
        <dbReference type="EMBL" id="OJD11850.1"/>
    </source>
</evidence>
<evidence type="ECO:0000313" key="3">
    <source>
        <dbReference type="Proteomes" id="UP000182235"/>
    </source>
</evidence>
<reference evidence="2 3" key="1">
    <citation type="submission" date="2015-07" db="EMBL/GenBank/DDBJ databases">
        <title>Emmonsia species relationships and genome sequence.</title>
        <authorList>
            <consortium name="The Broad Institute Genomics Platform"/>
            <person name="Cuomo C.A."/>
            <person name="Munoz J.F."/>
            <person name="Imamovic A."/>
            <person name="Priest M.E."/>
            <person name="Young S."/>
            <person name="Clay O.K."/>
            <person name="McEwen J.G."/>
        </authorList>
    </citation>
    <scope>NUCLEOTIDE SEQUENCE [LARGE SCALE GENOMIC DNA]</scope>
    <source>
        <strain evidence="2 3">UAMH 9510</strain>
    </source>
</reference>
<name>A0A1J9P7H7_9EURO</name>
<proteinExistence type="predicted"/>
<comment type="caution">
    <text evidence="2">The sequence shown here is derived from an EMBL/GenBank/DDBJ whole genome shotgun (WGS) entry which is preliminary data.</text>
</comment>
<dbReference type="EMBL" id="LGRN01000482">
    <property type="protein sequence ID" value="OJD11850.1"/>
    <property type="molecule type" value="Genomic_DNA"/>
</dbReference>
<keyword evidence="3" id="KW-1185">Reference proteome</keyword>
<dbReference type="OrthoDB" id="4157208at2759"/>
<feature type="compositionally biased region" description="Polar residues" evidence="1">
    <location>
        <begin position="35"/>
        <end position="51"/>
    </location>
</feature>
<feature type="compositionally biased region" description="Low complexity" evidence="1">
    <location>
        <begin position="1"/>
        <end position="14"/>
    </location>
</feature>
<accession>A0A1J9P7H7</accession>
<organism evidence="2 3">
    <name type="scientific">Emergomyces pasteurianus Ep9510</name>
    <dbReference type="NCBI Taxonomy" id="1447872"/>
    <lineage>
        <taxon>Eukaryota</taxon>
        <taxon>Fungi</taxon>
        <taxon>Dikarya</taxon>
        <taxon>Ascomycota</taxon>
        <taxon>Pezizomycotina</taxon>
        <taxon>Eurotiomycetes</taxon>
        <taxon>Eurotiomycetidae</taxon>
        <taxon>Onygenales</taxon>
        <taxon>Ajellomycetaceae</taxon>
        <taxon>Emergomyces</taxon>
    </lineage>
</organism>
<sequence length="104" mass="11194">MASQQQHSPQSYQHGGAYSSSTAFHHTNHTAPADMTTQQQEAPRTHQPATHHTSHHSSRGQGTAAFLKDFNLVAEAAKRAQMAASFGDHGSGVLGRGKFLKDKC</sequence>
<gene>
    <name evidence="2" type="ORF">AJ78_07463</name>
</gene>
<dbReference type="VEuPathDB" id="FungiDB:AJ78_07463"/>
<feature type="region of interest" description="Disordered" evidence="1">
    <location>
        <begin position="1"/>
        <end position="63"/>
    </location>
</feature>
<evidence type="ECO:0000256" key="1">
    <source>
        <dbReference type="SAM" id="MobiDB-lite"/>
    </source>
</evidence>
<dbReference type="Proteomes" id="UP000182235">
    <property type="component" value="Unassembled WGS sequence"/>
</dbReference>
<dbReference type="AlphaFoldDB" id="A0A1J9P7H7"/>
<feature type="region of interest" description="Disordered" evidence="1">
    <location>
        <begin position="85"/>
        <end position="104"/>
    </location>
</feature>